<dbReference type="Proteomes" id="UP001487740">
    <property type="component" value="Unassembled WGS sequence"/>
</dbReference>
<keyword evidence="4" id="KW-1185">Reference proteome</keyword>
<gene>
    <name evidence="3" type="ORF">O3P69_020235</name>
</gene>
<dbReference type="AlphaFoldDB" id="A0AAW0TNG7"/>
<name>A0AAW0TNG7_SCYPA</name>
<proteinExistence type="predicted"/>
<evidence type="ECO:0000256" key="1">
    <source>
        <dbReference type="SAM" id="MobiDB-lite"/>
    </source>
</evidence>
<reference evidence="3 4" key="1">
    <citation type="submission" date="2023-03" db="EMBL/GenBank/DDBJ databases">
        <title>High-quality genome of Scylla paramamosain provides insights in environmental adaptation.</title>
        <authorList>
            <person name="Zhang L."/>
        </authorList>
    </citation>
    <scope>NUCLEOTIDE SEQUENCE [LARGE SCALE GENOMIC DNA]</scope>
    <source>
        <strain evidence="3">LZ_2023a</strain>
        <tissue evidence="3">Muscle</tissue>
    </source>
</reference>
<comment type="caution">
    <text evidence="3">The sequence shown here is derived from an EMBL/GenBank/DDBJ whole genome shotgun (WGS) entry which is preliminary data.</text>
</comment>
<evidence type="ECO:0000313" key="3">
    <source>
        <dbReference type="EMBL" id="KAK8388206.1"/>
    </source>
</evidence>
<evidence type="ECO:0000256" key="2">
    <source>
        <dbReference type="SAM" id="SignalP"/>
    </source>
</evidence>
<dbReference type="EMBL" id="JARAKH010000029">
    <property type="protein sequence ID" value="KAK8388206.1"/>
    <property type="molecule type" value="Genomic_DNA"/>
</dbReference>
<feature type="region of interest" description="Disordered" evidence="1">
    <location>
        <begin position="30"/>
        <end position="51"/>
    </location>
</feature>
<feature type="signal peptide" evidence="2">
    <location>
        <begin position="1"/>
        <end position="30"/>
    </location>
</feature>
<protein>
    <submittedName>
        <fullName evidence="3">Uncharacterized protein</fullName>
    </submittedName>
</protein>
<accession>A0AAW0TNG7</accession>
<sequence>MKTAARVSRSLTLLAVLLLVVVFLTDTAEAQERRNGRGRGRGKGRGNGGGRLKNNKLEQCVCGEVDGDSVCSTCFDETRTNPDTATLASIKECLAGEGISFNATAGCHGRSRRPQ</sequence>
<feature type="chain" id="PRO_5043889369" evidence="2">
    <location>
        <begin position="31"/>
        <end position="115"/>
    </location>
</feature>
<organism evidence="3 4">
    <name type="scientific">Scylla paramamosain</name>
    <name type="common">Mud crab</name>
    <dbReference type="NCBI Taxonomy" id="85552"/>
    <lineage>
        <taxon>Eukaryota</taxon>
        <taxon>Metazoa</taxon>
        <taxon>Ecdysozoa</taxon>
        <taxon>Arthropoda</taxon>
        <taxon>Crustacea</taxon>
        <taxon>Multicrustacea</taxon>
        <taxon>Malacostraca</taxon>
        <taxon>Eumalacostraca</taxon>
        <taxon>Eucarida</taxon>
        <taxon>Decapoda</taxon>
        <taxon>Pleocyemata</taxon>
        <taxon>Brachyura</taxon>
        <taxon>Eubrachyura</taxon>
        <taxon>Portunoidea</taxon>
        <taxon>Portunidae</taxon>
        <taxon>Portuninae</taxon>
        <taxon>Scylla</taxon>
    </lineage>
</organism>
<evidence type="ECO:0000313" key="4">
    <source>
        <dbReference type="Proteomes" id="UP001487740"/>
    </source>
</evidence>
<keyword evidence="2" id="KW-0732">Signal</keyword>